<dbReference type="EMBL" id="JAKOOW010000037">
    <property type="protein sequence ID" value="MCG6504943.1"/>
    <property type="molecule type" value="Genomic_DNA"/>
</dbReference>
<accession>A0ABS9NQ68</accession>
<dbReference type="Pfam" id="PF05137">
    <property type="entry name" value="PilN"/>
    <property type="match status" value="1"/>
</dbReference>
<keyword evidence="5" id="KW-1185">Reference proteome</keyword>
<organism evidence="4 5">
    <name type="scientific">Kingella pumchi</name>
    <dbReference type="NCBI Taxonomy" id="2779506"/>
    <lineage>
        <taxon>Bacteria</taxon>
        <taxon>Pseudomonadati</taxon>
        <taxon>Pseudomonadota</taxon>
        <taxon>Betaproteobacteria</taxon>
        <taxon>Neisseriales</taxon>
        <taxon>Neisseriaceae</taxon>
        <taxon>Kingella</taxon>
    </lineage>
</organism>
<name>A0ABS9NQ68_9NEIS</name>
<evidence type="ECO:0000313" key="5">
    <source>
        <dbReference type="Proteomes" id="UP001298424"/>
    </source>
</evidence>
<proteinExistence type="predicted"/>
<keyword evidence="3" id="KW-1133">Transmembrane helix</keyword>
<comment type="caution">
    <text evidence="4">The sequence shown here is derived from an EMBL/GenBank/DDBJ whole genome shotgun (WGS) entry which is preliminary data.</text>
</comment>
<evidence type="ECO:0000256" key="1">
    <source>
        <dbReference type="SAM" id="Coils"/>
    </source>
</evidence>
<dbReference type="RefSeq" id="WP_238748501.1">
    <property type="nucleotide sequence ID" value="NZ_JAKOOW010000037.1"/>
</dbReference>
<keyword evidence="3" id="KW-0472">Membrane</keyword>
<dbReference type="Proteomes" id="UP001298424">
    <property type="component" value="Unassembled WGS sequence"/>
</dbReference>
<dbReference type="PANTHER" id="PTHR40278">
    <property type="entry name" value="DNA UTILIZATION PROTEIN HOFN"/>
    <property type="match status" value="1"/>
</dbReference>
<protein>
    <submittedName>
        <fullName evidence="4">PilN domain-containing protein</fullName>
    </submittedName>
</protein>
<feature type="transmembrane region" description="Helical" evidence="3">
    <location>
        <begin position="25"/>
        <end position="45"/>
    </location>
</feature>
<reference evidence="4 5" key="1">
    <citation type="submission" date="2022-02" db="EMBL/GenBank/DDBJ databases">
        <title>Genome sequence data of Kingella unionensis sp. nov. strain CICC 24913 (CCUG 75125).</title>
        <authorList>
            <person name="Xiao M."/>
        </authorList>
    </citation>
    <scope>NUCLEOTIDE SEQUENCE [LARGE SCALE GENOMIC DNA]</scope>
    <source>
        <strain evidence="4 5">CICC 24913</strain>
    </source>
</reference>
<evidence type="ECO:0000256" key="2">
    <source>
        <dbReference type="SAM" id="MobiDB-lite"/>
    </source>
</evidence>
<sequence>MKLIEINLLPYRELKEQKQKKQFQSLMVLAGIIGVALCVLVYLGLTAMISDQNNRNETLTTGIQALDKEIEEINRLTEIKNNFLQRKQKVEELDNKRFEGARIIDSVNQLVPDGAYLTELKGGDSNNGQLSKEYILIGKAISDNKVAMFMNALPSTGVFEQPELVGIEKSDDGQKFTLKSVLVENQIIRSNNDQATLPASSPASAAEASTVGGQ</sequence>
<feature type="coiled-coil region" evidence="1">
    <location>
        <begin position="56"/>
        <end position="96"/>
    </location>
</feature>
<evidence type="ECO:0000256" key="3">
    <source>
        <dbReference type="SAM" id="Phobius"/>
    </source>
</evidence>
<dbReference type="PANTHER" id="PTHR40278:SF2">
    <property type="entry name" value="TYPE IV PILUS INNER MEMBRANE COMPONENT PILN"/>
    <property type="match status" value="1"/>
</dbReference>
<keyword evidence="3" id="KW-0812">Transmembrane</keyword>
<evidence type="ECO:0000313" key="4">
    <source>
        <dbReference type="EMBL" id="MCG6504943.1"/>
    </source>
</evidence>
<dbReference type="InterPro" id="IPR052534">
    <property type="entry name" value="Extracell_DNA_Util/SecSys_Comp"/>
</dbReference>
<feature type="region of interest" description="Disordered" evidence="2">
    <location>
        <begin position="193"/>
        <end position="214"/>
    </location>
</feature>
<feature type="compositionally biased region" description="Low complexity" evidence="2">
    <location>
        <begin position="198"/>
        <end position="214"/>
    </location>
</feature>
<gene>
    <name evidence="4" type="ORF">MB824_10600</name>
</gene>
<dbReference type="InterPro" id="IPR007813">
    <property type="entry name" value="PilN"/>
</dbReference>
<keyword evidence="1" id="KW-0175">Coiled coil</keyword>